<evidence type="ECO:0000313" key="3">
    <source>
        <dbReference type="EMBL" id="RAJ04164.1"/>
    </source>
</evidence>
<dbReference type="RefSeq" id="WP_111598463.1">
    <property type="nucleotide sequence ID" value="NZ_QLLL01000005.1"/>
</dbReference>
<comment type="caution">
    <text evidence="3">The sequence shown here is derived from an EMBL/GenBank/DDBJ whole genome shotgun (WGS) entry which is preliminary data.</text>
</comment>
<dbReference type="GO" id="GO:0008168">
    <property type="term" value="F:methyltransferase activity"/>
    <property type="evidence" value="ECO:0007669"/>
    <property type="project" value="UniProtKB-KW"/>
</dbReference>
<dbReference type="Pfam" id="PF04072">
    <property type="entry name" value="LCM"/>
    <property type="match status" value="1"/>
</dbReference>
<dbReference type="Proteomes" id="UP000249547">
    <property type="component" value="Unassembled WGS sequence"/>
</dbReference>
<dbReference type="GO" id="GO:0032259">
    <property type="term" value="P:methylation"/>
    <property type="evidence" value="ECO:0007669"/>
    <property type="project" value="UniProtKB-KW"/>
</dbReference>
<dbReference type="Gene3D" id="3.40.50.150">
    <property type="entry name" value="Vaccinia Virus protein VP39"/>
    <property type="match status" value="1"/>
</dbReference>
<dbReference type="PANTHER" id="PTHR43619">
    <property type="entry name" value="S-ADENOSYL-L-METHIONINE-DEPENDENT METHYLTRANSFERASE YKTD-RELATED"/>
    <property type="match status" value="1"/>
</dbReference>
<gene>
    <name evidence="3" type="ORF">LX64_03042</name>
</gene>
<dbReference type="InterPro" id="IPR007213">
    <property type="entry name" value="Ppm1/Ppm2/Tcmp"/>
</dbReference>
<accession>A0A327QKD2</accession>
<keyword evidence="2 3" id="KW-0808">Transferase</keyword>
<dbReference type="AlphaFoldDB" id="A0A327QKD2"/>
<evidence type="ECO:0000256" key="1">
    <source>
        <dbReference type="ARBA" id="ARBA00022603"/>
    </source>
</evidence>
<proteinExistence type="predicted"/>
<dbReference type="EMBL" id="QLLL01000005">
    <property type="protein sequence ID" value="RAJ04164.1"/>
    <property type="molecule type" value="Genomic_DNA"/>
</dbReference>
<reference evidence="3 4" key="1">
    <citation type="submission" date="2018-06" db="EMBL/GenBank/DDBJ databases">
        <title>Genomic Encyclopedia of Archaeal and Bacterial Type Strains, Phase II (KMG-II): from individual species to whole genera.</title>
        <authorList>
            <person name="Goeker M."/>
        </authorList>
    </citation>
    <scope>NUCLEOTIDE SEQUENCE [LARGE SCALE GENOMIC DNA]</scope>
    <source>
        <strain evidence="3 4">DSM 23857</strain>
    </source>
</reference>
<keyword evidence="4" id="KW-1185">Reference proteome</keyword>
<evidence type="ECO:0000256" key="2">
    <source>
        <dbReference type="ARBA" id="ARBA00022679"/>
    </source>
</evidence>
<dbReference type="InterPro" id="IPR029063">
    <property type="entry name" value="SAM-dependent_MTases_sf"/>
</dbReference>
<evidence type="ECO:0000313" key="4">
    <source>
        <dbReference type="Proteomes" id="UP000249547"/>
    </source>
</evidence>
<dbReference type="OrthoDB" id="652025at2"/>
<keyword evidence="1 3" id="KW-0489">Methyltransferase</keyword>
<name>A0A327QKD2_9BACT</name>
<organism evidence="3 4">
    <name type="scientific">Chitinophaga skermanii</name>
    <dbReference type="NCBI Taxonomy" id="331697"/>
    <lineage>
        <taxon>Bacteria</taxon>
        <taxon>Pseudomonadati</taxon>
        <taxon>Bacteroidota</taxon>
        <taxon>Chitinophagia</taxon>
        <taxon>Chitinophagales</taxon>
        <taxon>Chitinophagaceae</taxon>
        <taxon>Chitinophaga</taxon>
    </lineage>
</organism>
<dbReference type="PANTHER" id="PTHR43619:SF2">
    <property type="entry name" value="S-ADENOSYL-L-METHIONINE-DEPENDENT METHYLTRANSFERASES SUPERFAMILY PROTEIN"/>
    <property type="match status" value="1"/>
</dbReference>
<protein>
    <submittedName>
        <fullName evidence="3">Leucine carboxyl methyltransferase</fullName>
    </submittedName>
</protein>
<sequence>MLANKIKVAPTSALVLKHAQQLYDQGLAHQYLQFLDFEHLGEGIDAFDEHAKILGDVLYFRKLFTRFLIDRYLWEDGQMQVVILAAGLDPLALYLFEHHHAAISQIFEVDASFTEEKNAIYKKLLPAHASIQLLQADLREPQVLLDTLTKHGYDSSIPTLLVFEGIIHYINGNTFHRLMERFRSSQKHNVVVMDYALPIHQVPLPHRERVEAILQKLETLVQGNLSMYSRENVFALIDALHGDIATIDSIADVEFKLKARNELFHQVGEGWIEMISFYL</sequence>
<dbReference type="SUPFAM" id="SSF53335">
    <property type="entry name" value="S-adenosyl-L-methionine-dependent methyltransferases"/>
    <property type="match status" value="1"/>
</dbReference>